<dbReference type="CDD" id="cd00130">
    <property type="entry name" value="PAS"/>
    <property type="match status" value="1"/>
</dbReference>
<organism evidence="3 4">
    <name type="scientific">Streptomyces zhihengii</name>
    <dbReference type="NCBI Taxonomy" id="1818004"/>
    <lineage>
        <taxon>Bacteria</taxon>
        <taxon>Bacillati</taxon>
        <taxon>Actinomycetota</taxon>
        <taxon>Actinomycetes</taxon>
        <taxon>Kitasatosporales</taxon>
        <taxon>Streptomycetaceae</taxon>
        <taxon>Streptomyces</taxon>
    </lineage>
</organism>
<evidence type="ECO:0000313" key="3">
    <source>
        <dbReference type="EMBL" id="MBM9617434.1"/>
    </source>
</evidence>
<dbReference type="InterPro" id="IPR029016">
    <property type="entry name" value="GAF-like_dom_sf"/>
</dbReference>
<dbReference type="Pfam" id="PF08447">
    <property type="entry name" value="PAS_3"/>
    <property type="match status" value="1"/>
</dbReference>
<dbReference type="InterPro" id="IPR036457">
    <property type="entry name" value="PPM-type-like_dom_sf"/>
</dbReference>
<name>A0ABS2UIZ8_9ACTN</name>
<keyword evidence="1" id="KW-0378">Hydrolase</keyword>
<evidence type="ECO:0000256" key="1">
    <source>
        <dbReference type="ARBA" id="ARBA00022801"/>
    </source>
</evidence>
<evidence type="ECO:0000259" key="2">
    <source>
        <dbReference type="PROSITE" id="PS50112"/>
    </source>
</evidence>
<dbReference type="EMBL" id="JAFEJA010000001">
    <property type="protein sequence ID" value="MBM9617434.1"/>
    <property type="molecule type" value="Genomic_DNA"/>
</dbReference>
<dbReference type="Gene3D" id="3.60.40.10">
    <property type="entry name" value="PPM-type phosphatase domain"/>
    <property type="match status" value="1"/>
</dbReference>
<dbReference type="RefSeq" id="WP_205371822.1">
    <property type="nucleotide sequence ID" value="NZ_JAFEJA010000001.1"/>
</dbReference>
<feature type="domain" description="PAS" evidence="2">
    <location>
        <begin position="134"/>
        <end position="206"/>
    </location>
</feature>
<dbReference type="SMART" id="SM00091">
    <property type="entry name" value="PAS"/>
    <property type="match status" value="1"/>
</dbReference>
<dbReference type="SUPFAM" id="SSF55785">
    <property type="entry name" value="PYP-like sensor domain (PAS domain)"/>
    <property type="match status" value="1"/>
</dbReference>
<dbReference type="Gene3D" id="3.30.450.40">
    <property type="match status" value="1"/>
</dbReference>
<dbReference type="SMART" id="SM00065">
    <property type="entry name" value="GAF"/>
    <property type="match status" value="1"/>
</dbReference>
<reference evidence="3 4" key="1">
    <citation type="journal article" date="2016" name="Arch. Microbiol.">
        <title>Streptomyces zhihengii sp. nov., isolated from rhizospheric soil of Psammosilene tunicoides.</title>
        <authorList>
            <person name="Huang M.J."/>
            <person name="Fei J.J."/>
            <person name="Salam N."/>
            <person name="Kim C.J."/>
            <person name="Hozzein W.N."/>
            <person name="Xiao M."/>
            <person name="Huang H.Q."/>
            <person name="Li W.J."/>
        </authorList>
    </citation>
    <scope>NUCLEOTIDE SEQUENCE [LARGE SCALE GENOMIC DNA]</scope>
    <source>
        <strain evidence="3 4">YIM T102</strain>
    </source>
</reference>
<accession>A0ABS2UIZ8</accession>
<dbReference type="Gene3D" id="2.10.70.100">
    <property type="match status" value="1"/>
</dbReference>
<dbReference type="PANTHER" id="PTHR43156:SF2">
    <property type="entry name" value="STAGE II SPORULATION PROTEIN E"/>
    <property type="match status" value="1"/>
</dbReference>
<sequence length="678" mass="71824">MADPSDLMRRAARVLRARDPLEMLGALTADGGLPAGRTRLWVGRGPALEPFPPAPPGDDPLDAAAREVVRTGGPRLVDTARGPALVLPLTVEGQRCGALAAGLEEGEDPYAGAVFEGLALLAESCALGLWNQARTGPLTAAMDAAAAGIFAWDFSADNVFWDERTCAVYGVDPKVFDGRGDTFFALLHPEDVPVLQAAIAQVTEAALTPPGAGVTGDPGRYRLQYRVVHPDGSVHHVTECGRVVLDEQGRPARALGVVYEAGADLPAAGRGPGAEADPSSRNSLLFTLTRALSKAVTVEDVTRVMTDVARPALGAENLLLGIMESGHLEIVGESRIAPALEHLRVPALDVMAFAATREEPLFIEDLTRHAEHGVPGLALVGELPSRSWVVLSLGSADHATGACLISFAGPRLFDAAERTFFTAVAVILTQTLERARLFDTQHQRATDLQQAMLPRRLPVLPSLSAQSRYLPGTRGMRIGGDWYDVLPLDDGTAALVIGDVQGHDAHASAVMGQLRVALRACAESGLAPGALLGKVNRVLCDLDTDRFATCAYLVLSPVDGVLRGARAGHPQPLRVRPETITEVELAGGPPLGVDPSARYPTTVSALGPLDTLLLFTDGLVERRDADIDVSVRRMMDGILDWSRGAGDIDLTALTDFLTLRDDPGRIDDVALLAVRRTP</sequence>
<dbReference type="InterPro" id="IPR052016">
    <property type="entry name" value="Bact_Sigma-Reg"/>
</dbReference>
<dbReference type="Pfam" id="PF07228">
    <property type="entry name" value="SpoIIE"/>
    <property type="match status" value="1"/>
</dbReference>
<protein>
    <submittedName>
        <fullName evidence="3">SpoIIE family protein phosphatase</fullName>
    </submittedName>
</protein>
<dbReference type="InterPro" id="IPR035965">
    <property type="entry name" value="PAS-like_dom_sf"/>
</dbReference>
<dbReference type="Gene3D" id="3.30.450.20">
    <property type="entry name" value="PAS domain"/>
    <property type="match status" value="1"/>
</dbReference>
<gene>
    <name evidence="3" type="ORF">JE024_01540</name>
</gene>
<evidence type="ECO:0000313" key="4">
    <source>
        <dbReference type="Proteomes" id="UP000664109"/>
    </source>
</evidence>
<dbReference type="InterPro" id="IPR001932">
    <property type="entry name" value="PPM-type_phosphatase-like_dom"/>
</dbReference>
<dbReference type="SMART" id="SM00331">
    <property type="entry name" value="PP2C_SIG"/>
    <property type="match status" value="1"/>
</dbReference>
<dbReference type="InterPro" id="IPR003018">
    <property type="entry name" value="GAF"/>
</dbReference>
<dbReference type="SUPFAM" id="SSF55781">
    <property type="entry name" value="GAF domain-like"/>
    <property type="match status" value="1"/>
</dbReference>
<dbReference type="PROSITE" id="PS50112">
    <property type="entry name" value="PAS"/>
    <property type="match status" value="1"/>
</dbReference>
<dbReference type="Proteomes" id="UP000664109">
    <property type="component" value="Unassembled WGS sequence"/>
</dbReference>
<dbReference type="PANTHER" id="PTHR43156">
    <property type="entry name" value="STAGE II SPORULATION PROTEIN E-RELATED"/>
    <property type="match status" value="1"/>
</dbReference>
<dbReference type="InterPro" id="IPR013655">
    <property type="entry name" value="PAS_fold_3"/>
</dbReference>
<keyword evidence="4" id="KW-1185">Reference proteome</keyword>
<dbReference type="InterPro" id="IPR000014">
    <property type="entry name" value="PAS"/>
</dbReference>
<comment type="caution">
    <text evidence="3">The sequence shown here is derived from an EMBL/GenBank/DDBJ whole genome shotgun (WGS) entry which is preliminary data.</text>
</comment>
<proteinExistence type="predicted"/>
<dbReference type="SUPFAM" id="SSF81606">
    <property type="entry name" value="PP2C-like"/>
    <property type="match status" value="1"/>
</dbReference>